<dbReference type="KEGG" id="ster:AOA14_09140"/>
<feature type="transmembrane region" description="Helical" evidence="5">
    <location>
        <begin position="80"/>
        <end position="98"/>
    </location>
</feature>
<dbReference type="InterPro" id="IPR036249">
    <property type="entry name" value="Thioredoxin-like_sf"/>
</dbReference>
<dbReference type="Proteomes" id="UP000076234">
    <property type="component" value="Chromosome"/>
</dbReference>
<dbReference type="PROSITE" id="PS51352">
    <property type="entry name" value="THIOREDOXIN_2"/>
    <property type="match status" value="1"/>
</dbReference>
<comment type="subcellular location">
    <subcellularLocation>
        <location evidence="1">Cell envelope</location>
    </subcellularLocation>
</comment>
<dbReference type="STRING" id="1219058.AOA14_09140"/>
<feature type="domain" description="Thioredoxin" evidence="6">
    <location>
        <begin position="122"/>
        <end position="264"/>
    </location>
</feature>
<accession>A0A142VYA6</accession>
<keyword evidence="5" id="KW-0812">Transmembrane</keyword>
<dbReference type="InterPro" id="IPR013766">
    <property type="entry name" value="Thioredoxin_domain"/>
</dbReference>
<organism evidence="7 8">
    <name type="scientific">Sphingopyxis terrae subsp. terrae NBRC 15098</name>
    <dbReference type="NCBI Taxonomy" id="1219058"/>
    <lineage>
        <taxon>Bacteria</taxon>
        <taxon>Pseudomonadati</taxon>
        <taxon>Pseudomonadota</taxon>
        <taxon>Alphaproteobacteria</taxon>
        <taxon>Sphingomonadales</taxon>
        <taxon>Sphingomonadaceae</taxon>
        <taxon>Sphingopyxis</taxon>
    </lineage>
</organism>
<evidence type="ECO:0000259" key="6">
    <source>
        <dbReference type="PROSITE" id="PS51352"/>
    </source>
</evidence>
<dbReference type="EMBL" id="CP013342">
    <property type="protein sequence ID" value="AMU94764.1"/>
    <property type="molecule type" value="Genomic_DNA"/>
</dbReference>
<evidence type="ECO:0000256" key="3">
    <source>
        <dbReference type="ARBA" id="ARBA00023157"/>
    </source>
</evidence>
<dbReference type="GO" id="GO:0017004">
    <property type="term" value="P:cytochrome complex assembly"/>
    <property type="evidence" value="ECO:0007669"/>
    <property type="project" value="UniProtKB-KW"/>
</dbReference>
<name>A0A142VYA6_9SPHN</name>
<feature type="transmembrane region" description="Helical" evidence="5">
    <location>
        <begin position="40"/>
        <end position="60"/>
    </location>
</feature>
<keyword evidence="5" id="KW-1133">Transmembrane helix</keyword>
<dbReference type="Pfam" id="PF08534">
    <property type="entry name" value="Redoxin"/>
    <property type="match status" value="1"/>
</dbReference>
<dbReference type="Pfam" id="PF01790">
    <property type="entry name" value="LGT"/>
    <property type="match status" value="1"/>
</dbReference>
<evidence type="ECO:0000313" key="8">
    <source>
        <dbReference type="Proteomes" id="UP000076234"/>
    </source>
</evidence>
<protein>
    <recommendedName>
        <fullName evidence="6">Thioredoxin domain-containing protein</fullName>
    </recommendedName>
</protein>
<evidence type="ECO:0000256" key="4">
    <source>
        <dbReference type="ARBA" id="ARBA00023284"/>
    </source>
</evidence>
<dbReference type="GO" id="GO:0042158">
    <property type="term" value="P:lipoprotein biosynthetic process"/>
    <property type="evidence" value="ECO:0007669"/>
    <property type="project" value="InterPro"/>
</dbReference>
<dbReference type="GO" id="GO:0008961">
    <property type="term" value="F:phosphatidylglycerol-prolipoprotein diacylglyceryl transferase activity"/>
    <property type="evidence" value="ECO:0007669"/>
    <property type="project" value="InterPro"/>
</dbReference>
<reference evidence="7 8" key="2">
    <citation type="journal article" date="2016" name="Genome Announc.">
        <title>Complete Genome Sequence of Sphingopyxis terrae Strain 203-1 (NBRC 111660), a Polyethylene Glycol Degrader.</title>
        <authorList>
            <person name="Ohtsubo Y."/>
            <person name="Nonoyama S."/>
            <person name="Nagata Y."/>
            <person name="Numata M."/>
            <person name="Tsuchikane K."/>
            <person name="Hosoyama A."/>
            <person name="Yamazoe A."/>
            <person name="Tsuda M."/>
            <person name="Fujita N."/>
            <person name="Kawai F."/>
        </authorList>
    </citation>
    <scope>NUCLEOTIDE SEQUENCE [LARGE SCALE GENOMIC DNA]</scope>
    <source>
        <strain evidence="7 8">203-1</strain>
    </source>
</reference>
<keyword evidence="5" id="KW-0472">Membrane</keyword>
<evidence type="ECO:0000313" key="7">
    <source>
        <dbReference type="EMBL" id="AMU94764.1"/>
    </source>
</evidence>
<keyword evidence="2" id="KW-0201">Cytochrome c-type biogenesis</keyword>
<feature type="transmembrane region" description="Helical" evidence="5">
    <location>
        <begin position="15"/>
        <end position="33"/>
    </location>
</feature>
<dbReference type="InterPro" id="IPR050553">
    <property type="entry name" value="Thioredoxin_ResA/DsbE_sf"/>
</dbReference>
<evidence type="ECO:0000256" key="5">
    <source>
        <dbReference type="SAM" id="Phobius"/>
    </source>
</evidence>
<reference evidence="8" key="1">
    <citation type="submission" date="2015-11" db="EMBL/GenBank/DDBJ databases">
        <title>Complete genome sequence of a polyethylene glycol-degrading strain Sphingopyxis terrae strain 203-1 (NBRC 15098).</title>
        <authorList>
            <person name="Yoshiyuki O."/>
            <person name="Shouta N."/>
            <person name="Nagata Y."/>
            <person name="Numata M."/>
            <person name="Tsuchikane K."/>
            <person name="Hosoyama A."/>
            <person name="Yamazoe A."/>
            <person name="Tsuda M."/>
            <person name="Fujita N."/>
            <person name="Kawai F."/>
        </authorList>
    </citation>
    <scope>NUCLEOTIDE SEQUENCE [LARGE SCALE GENOMIC DNA]</scope>
    <source>
        <strain evidence="8">203-1</strain>
    </source>
</reference>
<dbReference type="PANTHER" id="PTHR42852:SF6">
    <property type="entry name" value="THIOL:DISULFIDE INTERCHANGE PROTEIN DSBE"/>
    <property type="match status" value="1"/>
</dbReference>
<dbReference type="AlphaFoldDB" id="A0A142VYA6"/>
<dbReference type="SUPFAM" id="SSF52833">
    <property type="entry name" value="Thioredoxin-like"/>
    <property type="match status" value="1"/>
</dbReference>
<keyword evidence="4" id="KW-0676">Redox-active center</keyword>
<dbReference type="GO" id="GO:0005886">
    <property type="term" value="C:plasma membrane"/>
    <property type="evidence" value="ECO:0007669"/>
    <property type="project" value="InterPro"/>
</dbReference>
<dbReference type="InterPro" id="IPR001640">
    <property type="entry name" value="Lgt"/>
</dbReference>
<dbReference type="CDD" id="cd02966">
    <property type="entry name" value="TlpA_like_family"/>
    <property type="match status" value="1"/>
</dbReference>
<dbReference type="InterPro" id="IPR013740">
    <property type="entry name" value="Redoxin"/>
</dbReference>
<proteinExistence type="predicted"/>
<dbReference type="RefSeq" id="WP_062901568.1">
    <property type="nucleotide sequence ID" value="NZ_CP013342.1"/>
</dbReference>
<keyword evidence="3" id="KW-1015">Disulfide bond</keyword>
<feature type="transmembrane region" description="Helical" evidence="5">
    <location>
        <begin position="105"/>
        <end position="125"/>
    </location>
</feature>
<evidence type="ECO:0000256" key="1">
    <source>
        <dbReference type="ARBA" id="ARBA00004196"/>
    </source>
</evidence>
<sequence length="264" mass="27747">MTISLGPLALAADRLLAVALIWLFLAGGSLIAARGDMRAATASWIAVIVGLLVARAAYVVRHADAYAPEPWSILAVWQGGFLPWAGIAAAGMAVAVWLRRSRSRALLLGVLAGLAAVHAVAAPALEPAPRPLARGLMLTDMEGRAIALDTLRGKPMVINLWATWCPPCQRELPMLAEVAATSRVPILLVNQGQDSATVAAYLAERKVTGTHVYLDHSGRTGDAAGGLVLPTTLFVDAKGRIVRRHSGEISRAALADGLALIARR</sequence>
<gene>
    <name evidence="7" type="ORF">AOA14_09140</name>
</gene>
<dbReference type="PROSITE" id="PS00194">
    <property type="entry name" value="THIOREDOXIN_1"/>
    <property type="match status" value="1"/>
</dbReference>
<evidence type="ECO:0000256" key="2">
    <source>
        <dbReference type="ARBA" id="ARBA00022748"/>
    </source>
</evidence>
<dbReference type="InterPro" id="IPR017937">
    <property type="entry name" value="Thioredoxin_CS"/>
</dbReference>
<dbReference type="PANTHER" id="PTHR42852">
    <property type="entry name" value="THIOL:DISULFIDE INTERCHANGE PROTEIN DSBE"/>
    <property type="match status" value="1"/>
</dbReference>
<dbReference type="Gene3D" id="3.40.30.10">
    <property type="entry name" value="Glutaredoxin"/>
    <property type="match status" value="1"/>
</dbReference>
<dbReference type="GO" id="GO:0015036">
    <property type="term" value="F:disulfide oxidoreductase activity"/>
    <property type="evidence" value="ECO:0007669"/>
    <property type="project" value="UniProtKB-ARBA"/>
</dbReference>
<dbReference type="GO" id="GO:0030313">
    <property type="term" value="C:cell envelope"/>
    <property type="evidence" value="ECO:0007669"/>
    <property type="project" value="UniProtKB-SubCell"/>
</dbReference>